<gene>
    <name evidence="2" type="ORF">COY31_00850</name>
</gene>
<dbReference type="AlphaFoldDB" id="A0A2M7TGI7"/>
<proteinExistence type="predicted"/>
<keyword evidence="1" id="KW-1133">Transmembrane helix</keyword>
<dbReference type="EMBL" id="PFNM01000016">
    <property type="protein sequence ID" value="PIZ45184.1"/>
    <property type="molecule type" value="Genomic_DNA"/>
</dbReference>
<accession>A0A2M7TGI7</accession>
<dbReference type="InterPro" id="IPR010406">
    <property type="entry name" value="DUF1003"/>
</dbReference>
<sequence length="133" mass="16034">MPKNINIQHFESLTRMEKFAVWITNHIGTMGFFLIVFFWTLAWIAWNIFSPKELKFDLYPAFTLWLFISNILQLFLLPLIMVGQNLQMRHAEFRAENDFEINLKAKKEIETILKKLELQDEKIFKILKLLEER</sequence>
<protein>
    <recommendedName>
        <fullName evidence="4">DUF1003 domain-containing protein</fullName>
    </recommendedName>
</protein>
<dbReference type="PANTHER" id="PTHR41386">
    <property type="entry name" value="INTEGRAL MEMBRANE PROTEIN-RELATED"/>
    <property type="match status" value="1"/>
</dbReference>
<name>A0A2M7TGI7_9BACT</name>
<evidence type="ECO:0008006" key="4">
    <source>
        <dbReference type="Google" id="ProtNLM"/>
    </source>
</evidence>
<comment type="caution">
    <text evidence="2">The sequence shown here is derived from an EMBL/GenBank/DDBJ whole genome shotgun (WGS) entry which is preliminary data.</text>
</comment>
<evidence type="ECO:0000256" key="1">
    <source>
        <dbReference type="SAM" id="Phobius"/>
    </source>
</evidence>
<evidence type="ECO:0000313" key="2">
    <source>
        <dbReference type="EMBL" id="PIZ45184.1"/>
    </source>
</evidence>
<organism evidence="2 3">
    <name type="scientific">Candidatus Wolfebacteria bacterium CG_4_10_14_0_2_um_filter_39_18</name>
    <dbReference type="NCBI Taxonomy" id="1975061"/>
    <lineage>
        <taxon>Bacteria</taxon>
        <taxon>Candidatus Wolfeibacteriota</taxon>
    </lineage>
</organism>
<keyword evidence="1" id="KW-0812">Transmembrane</keyword>
<feature type="transmembrane region" description="Helical" evidence="1">
    <location>
        <begin position="21"/>
        <end position="46"/>
    </location>
</feature>
<reference evidence="3" key="1">
    <citation type="submission" date="2017-09" db="EMBL/GenBank/DDBJ databases">
        <title>Depth-based differentiation of microbial function through sediment-hosted aquifers and enrichment of novel symbionts in the deep terrestrial subsurface.</title>
        <authorList>
            <person name="Probst A.J."/>
            <person name="Ladd B."/>
            <person name="Jarett J.K."/>
            <person name="Geller-Mcgrath D.E."/>
            <person name="Sieber C.M.K."/>
            <person name="Emerson J.B."/>
            <person name="Anantharaman K."/>
            <person name="Thomas B.C."/>
            <person name="Malmstrom R."/>
            <person name="Stieglmeier M."/>
            <person name="Klingl A."/>
            <person name="Woyke T."/>
            <person name="Ryan C.M."/>
            <person name="Banfield J.F."/>
        </authorList>
    </citation>
    <scope>NUCLEOTIDE SEQUENCE [LARGE SCALE GENOMIC DNA]</scope>
</reference>
<dbReference type="Proteomes" id="UP000230553">
    <property type="component" value="Unassembled WGS sequence"/>
</dbReference>
<keyword evidence="1" id="KW-0472">Membrane</keyword>
<evidence type="ECO:0000313" key="3">
    <source>
        <dbReference type="Proteomes" id="UP000230553"/>
    </source>
</evidence>
<feature type="transmembrane region" description="Helical" evidence="1">
    <location>
        <begin position="58"/>
        <end position="80"/>
    </location>
</feature>
<dbReference type="Pfam" id="PF06210">
    <property type="entry name" value="DUF1003"/>
    <property type="match status" value="1"/>
</dbReference>
<dbReference type="PANTHER" id="PTHR41386:SF1">
    <property type="entry name" value="MEMBRANE PROTEIN"/>
    <property type="match status" value="1"/>
</dbReference>